<sequence>MKYGRCILMVYLMLVACDGSQDLALSEVACDRWEVNTTMADIKAQFVGETLKLTDSLVFEGYVSSSDRAGNFFSVLHLQDTPQNPTHGIALEVDLRESHLFYPEGTKVLVNARGMYLGQSKGLYSLGGTFQAFGNLFVGRLPFHAIDDHIQKACEPINQLTPTVVKLSQLEDAVSHSLVRFEGLEIVAEERDSLYAFPREETLRHLLDCEGKELVLVNSGYAEFQADSLPRGNGSITGVFLMEKNQPQLIIRDVADVAMDGLLCSPKEISSVQVFISELADPNNDTGARFVELYNASDMPIALDGWQLQRYTNANTEVSSTLDLTGYVIAAQATLVISPNPMVFEAIYGFAPDMAAGKNSPADSNGDDNLFLIDPFGVVIDAFGRIGEDGTGTDHEFEDGRAFRKIDIVAGNAEFDPSEWIIHNDSGGNGTVNEPKNAPADFSPGSRE</sequence>
<dbReference type="AlphaFoldDB" id="A0A2A4G516"/>
<dbReference type="InterPro" id="IPR036415">
    <property type="entry name" value="Lamin_tail_dom_sf"/>
</dbReference>
<protein>
    <recommendedName>
        <fullName evidence="2">LTD domain-containing protein</fullName>
    </recommendedName>
</protein>
<gene>
    <name evidence="3" type="ORF">B7P33_16260</name>
</gene>
<dbReference type="Pfam" id="PF18942">
    <property type="entry name" value="DUF5689"/>
    <property type="match status" value="1"/>
</dbReference>
<dbReference type="RefSeq" id="WP_097440943.1">
    <property type="nucleotide sequence ID" value="NZ_KZ300477.1"/>
</dbReference>
<reference evidence="3 4" key="1">
    <citation type="submission" date="2017-04" db="EMBL/GenBank/DDBJ databases">
        <title>A new member of the family Flavobacteriaceae isolated from ascidians.</title>
        <authorList>
            <person name="Chen L."/>
        </authorList>
    </citation>
    <scope>NUCLEOTIDE SEQUENCE [LARGE SCALE GENOMIC DNA]</scope>
    <source>
        <strain evidence="3 4">HQA918</strain>
    </source>
</reference>
<dbReference type="PROSITE" id="PS51257">
    <property type="entry name" value="PROKAR_LIPOPROTEIN"/>
    <property type="match status" value="1"/>
</dbReference>
<dbReference type="SUPFAM" id="SSF74853">
    <property type="entry name" value="Lamin A/C globular tail domain"/>
    <property type="match status" value="1"/>
</dbReference>
<dbReference type="Pfam" id="PF00932">
    <property type="entry name" value="LTD"/>
    <property type="match status" value="1"/>
</dbReference>
<evidence type="ECO:0000256" key="1">
    <source>
        <dbReference type="SAM" id="MobiDB-lite"/>
    </source>
</evidence>
<dbReference type="EMBL" id="NBWU01000007">
    <property type="protein sequence ID" value="PCE62832.1"/>
    <property type="molecule type" value="Genomic_DNA"/>
</dbReference>
<evidence type="ECO:0000313" key="3">
    <source>
        <dbReference type="EMBL" id="PCE62832.1"/>
    </source>
</evidence>
<dbReference type="InterPro" id="IPR043744">
    <property type="entry name" value="DUF5689"/>
</dbReference>
<organism evidence="3 4">
    <name type="scientific">Sediminicola luteus</name>
    <dbReference type="NCBI Taxonomy" id="319238"/>
    <lineage>
        <taxon>Bacteria</taxon>
        <taxon>Pseudomonadati</taxon>
        <taxon>Bacteroidota</taxon>
        <taxon>Flavobacteriia</taxon>
        <taxon>Flavobacteriales</taxon>
        <taxon>Flavobacteriaceae</taxon>
        <taxon>Sediminicola</taxon>
    </lineage>
</organism>
<feature type="region of interest" description="Disordered" evidence="1">
    <location>
        <begin position="424"/>
        <end position="448"/>
    </location>
</feature>
<name>A0A2A4G516_9FLAO</name>
<comment type="caution">
    <text evidence="3">The sequence shown here is derived from an EMBL/GenBank/DDBJ whole genome shotgun (WGS) entry which is preliminary data.</text>
</comment>
<dbReference type="Proteomes" id="UP000219559">
    <property type="component" value="Unassembled WGS sequence"/>
</dbReference>
<evidence type="ECO:0000313" key="4">
    <source>
        <dbReference type="Proteomes" id="UP000219559"/>
    </source>
</evidence>
<dbReference type="PROSITE" id="PS51841">
    <property type="entry name" value="LTD"/>
    <property type="match status" value="1"/>
</dbReference>
<accession>A0A2A4G516</accession>
<proteinExistence type="predicted"/>
<feature type="domain" description="LTD" evidence="2">
    <location>
        <begin position="268"/>
        <end position="413"/>
    </location>
</feature>
<keyword evidence="4" id="KW-1185">Reference proteome</keyword>
<dbReference type="OrthoDB" id="1492759at2"/>
<dbReference type="Gene3D" id="2.60.40.1260">
    <property type="entry name" value="Lamin Tail domain"/>
    <property type="match status" value="1"/>
</dbReference>
<dbReference type="InterPro" id="IPR001322">
    <property type="entry name" value="Lamin_tail_dom"/>
</dbReference>
<evidence type="ECO:0000259" key="2">
    <source>
        <dbReference type="PROSITE" id="PS51841"/>
    </source>
</evidence>